<protein>
    <submittedName>
        <fullName evidence="1">Uncharacterized protein</fullName>
    </submittedName>
</protein>
<gene>
    <name evidence="1" type="ORF">HSX42_02475</name>
</gene>
<reference evidence="1 2" key="1">
    <citation type="submission" date="2023-08" db="EMBL/GenBank/DDBJ databases">
        <title>Complete genome sequence of Geobacillus thermodenitrificans K1041, a genetically tractable strain representative of the genus Geobacillus.</title>
        <authorList>
            <person name="Kani S."/>
            <person name="Suzuki H."/>
        </authorList>
    </citation>
    <scope>NUCLEOTIDE SEQUENCE [LARGE SCALE GENOMIC DNA]</scope>
    <source>
        <strain evidence="1 2">K1041</strain>
    </source>
</reference>
<proteinExistence type="predicted"/>
<sequence>MKRWLGPKSVFCMRFWGFFAKNGARKALARENNKKKEKDGG</sequence>
<evidence type="ECO:0000313" key="2">
    <source>
        <dbReference type="Proteomes" id="UP001297580"/>
    </source>
</evidence>
<dbReference type="RefSeq" id="WP_311088778.1">
    <property type="nucleotide sequence ID" value="NZ_CP133461.1"/>
</dbReference>
<keyword evidence="2" id="KW-1185">Reference proteome</keyword>
<name>A0ABY9QEP7_GEOTD</name>
<dbReference type="EMBL" id="CP133461">
    <property type="protein sequence ID" value="WMV76706.1"/>
    <property type="molecule type" value="Genomic_DNA"/>
</dbReference>
<organism evidence="1 2">
    <name type="scientific">Geobacillus thermodenitrificans</name>
    <dbReference type="NCBI Taxonomy" id="33940"/>
    <lineage>
        <taxon>Bacteria</taxon>
        <taxon>Bacillati</taxon>
        <taxon>Bacillota</taxon>
        <taxon>Bacilli</taxon>
        <taxon>Bacillales</taxon>
        <taxon>Anoxybacillaceae</taxon>
        <taxon>Geobacillus</taxon>
    </lineage>
</organism>
<accession>A0ABY9QEP7</accession>
<dbReference type="Proteomes" id="UP001297580">
    <property type="component" value="Chromosome"/>
</dbReference>
<evidence type="ECO:0000313" key="1">
    <source>
        <dbReference type="EMBL" id="WMV76706.1"/>
    </source>
</evidence>